<dbReference type="Proteomes" id="UP000765509">
    <property type="component" value="Unassembled WGS sequence"/>
</dbReference>
<dbReference type="EMBL" id="AVOT02047035">
    <property type="protein sequence ID" value="MBW0542305.1"/>
    <property type="molecule type" value="Genomic_DNA"/>
</dbReference>
<sequence length="142" mass="15959">MAGDELHASSPLIHQEKFTVCQHPYSSKPRMGHSSSSREIIVDDEDENMSPNQSETNDEPRRENFTAQEQGTQTNSELTHPQIPLSQSMLNQSKIRQQRNQAGKMCKPEGATKMAERGTSRKCSWHEISCTYPLSVPTQSKG</sequence>
<gene>
    <name evidence="2" type="ORF">O181_082020</name>
</gene>
<feature type="compositionally biased region" description="Polar residues" evidence="1">
    <location>
        <begin position="65"/>
        <end position="81"/>
    </location>
</feature>
<evidence type="ECO:0000313" key="2">
    <source>
        <dbReference type="EMBL" id="MBW0542305.1"/>
    </source>
</evidence>
<name>A0A9Q3IKG1_9BASI</name>
<evidence type="ECO:0000313" key="3">
    <source>
        <dbReference type="Proteomes" id="UP000765509"/>
    </source>
</evidence>
<organism evidence="2 3">
    <name type="scientific">Austropuccinia psidii MF-1</name>
    <dbReference type="NCBI Taxonomy" id="1389203"/>
    <lineage>
        <taxon>Eukaryota</taxon>
        <taxon>Fungi</taxon>
        <taxon>Dikarya</taxon>
        <taxon>Basidiomycota</taxon>
        <taxon>Pucciniomycotina</taxon>
        <taxon>Pucciniomycetes</taxon>
        <taxon>Pucciniales</taxon>
        <taxon>Sphaerophragmiaceae</taxon>
        <taxon>Austropuccinia</taxon>
    </lineage>
</organism>
<dbReference type="AlphaFoldDB" id="A0A9Q3IKG1"/>
<evidence type="ECO:0000256" key="1">
    <source>
        <dbReference type="SAM" id="MobiDB-lite"/>
    </source>
</evidence>
<protein>
    <submittedName>
        <fullName evidence="2">Uncharacterized protein</fullName>
    </submittedName>
</protein>
<keyword evidence="3" id="KW-1185">Reference proteome</keyword>
<accession>A0A9Q3IKG1</accession>
<feature type="region of interest" description="Disordered" evidence="1">
    <location>
        <begin position="1"/>
        <end position="81"/>
    </location>
</feature>
<proteinExistence type="predicted"/>
<comment type="caution">
    <text evidence="2">The sequence shown here is derived from an EMBL/GenBank/DDBJ whole genome shotgun (WGS) entry which is preliminary data.</text>
</comment>
<feature type="region of interest" description="Disordered" evidence="1">
    <location>
        <begin position="94"/>
        <end position="120"/>
    </location>
</feature>
<reference evidence="2" key="1">
    <citation type="submission" date="2021-03" db="EMBL/GenBank/DDBJ databases">
        <title>Draft genome sequence of rust myrtle Austropuccinia psidii MF-1, a brazilian biotype.</title>
        <authorList>
            <person name="Quecine M.C."/>
            <person name="Pachon D.M.R."/>
            <person name="Bonatelli M.L."/>
            <person name="Correr F.H."/>
            <person name="Franceschini L.M."/>
            <person name="Leite T.F."/>
            <person name="Margarido G.R.A."/>
            <person name="Almeida C.A."/>
            <person name="Ferrarezi J.A."/>
            <person name="Labate C.A."/>
        </authorList>
    </citation>
    <scope>NUCLEOTIDE SEQUENCE</scope>
    <source>
        <strain evidence="2">MF-1</strain>
    </source>
</reference>